<gene>
    <name evidence="2" type="ORF">MB901379_04210</name>
</gene>
<protein>
    <submittedName>
        <fullName evidence="2">Uncharacterized protein</fullName>
    </submittedName>
</protein>
<name>A0A3S4BL41_9MYCO</name>
<feature type="region of interest" description="Disordered" evidence="1">
    <location>
        <begin position="1"/>
        <end position="21"/>
    </location>
</feature>
<dbReference type="OrthoDB" id="8737571at2"/>
<dbReference type="RefSeq" id="WP_158018258.1">
    <property type="nucleotide sequence ID" value="NZ_CBCSKE010000007.1"/>
</dbReference>
<evidence type="ECO:0000256" key="1">
    <source>
        <dbReference type="SAM" id="MobiDB-lite"/>
    </source>
</evidence>
<reference evidence="3" key="1">
    <citation type="submission" date="2018-02" db="EMBL/GenBank/DDBJ databases">
        <authorList>
            <person name="Seth-Smith MB H."/>
            <person name="Seth-Smith H."/>
        </authorList>
    </citation>
    <scope>NUCLEOTIDE SEQUENCE [LARGE SCALE GENOMIC DNA]</scope>
</reference>
<evidence type="ECO:0000313" key="3">
    <source>
        <dbReference type="Proteomes" id="UP000269998"/>
    </source>
</evidence>
<dbReference type="AlphaFoldDB" id="A0A3S4BL41"/>
<sequence>MASTTSDMQSTHPGSTGPTSAATWLALSGRPIDDALLEWPPDLFALTDVILGHTQVYRFVFSPPGDVTWPPGRVANWAEAVAQAGRDWSSWVGSRGRAVPDLVAQEWAAFREHAQMPLEHLAEGRSWRMCEALLTLHAIADEACAGLGVPLGRSNETGFVYRARGRELLARTGSLARIHPHLVRVLPKVRTSPKGTSLGSFSRYACVHRPGAEVRWSKIPARHRGTNFQADYANVLLLPWPLRVRESDFHPVEGSVCRLATEPFGYFEFAPAERLDLDLVDRTVMAARDEVGGIDVVVFPESAVDEGDIDDLEAVLDHHGVTMLMTGVRQPMPQSGRLPGNWVHIGVSPELEKRSVATGSNRQRWFHVRQNKHHRWSLNESQIFQYHLGGALHPHILWWEAMDVARRTVQFVELGEELTLVCLVCEDLAQRDDVADVVRSVGPTLVFTPLLDGPQLTSRWAARYASVLADDPGSAVATLSAYGMVQRCRPAGQPSSSVVGLWKDPVRGIREVPLEAGAHGVVLTICGDRALRRTADSRPPIGDSIHYFDVAVHQIHAAPTSLESRSWQPDAPLPPALDIEDLTILTGWAQAVAEALACAPDQVLVLLAEARPDRGWRAALKIAEPSAHLGEAVKIMDDVVRKSIAPPVAPTLEAVIAAMAKDSPGETILARLVRGVLRSTLEQRRARQTRESDR</sequence>
<proteinExistence type="predicted"/>
<organism evidence="2 3">
    <name type="scientific">Mycobacterium basiliense</name>
    <dbReference type="NCBI Taxonomy" id="2094119"/>
    <lineage>
        <taxon>Bacteria</taxon>
        <taxon>Bacillati</taxon>
        <taxon>Actinomycetota</taxon>
        <taxon>Actinomycetes</taxon>
        <taxon>Mycobacteriales</taxon>
        <taxon>Mycobacteriaceae</taxon>
        <taxon>Mycobacterium</taxon>
    </lineage>
</organism>
<keyword evidence="3" id="KW-1185">Reference proteome</keyword>
<accession>A0A3S4BL41</accession>
<dbReference type="Proteomes" id="UP000269998">
    <property type="component" value="Chromosome"/>
</dbReference>
<evidence type="ECO:0000313" key="2">
    <source>
        <dbReference type="EMBL" id="VDM90608.1"/>
    </source>
</evidence>
<dbReference type="KEGG" id="mbai:MB901379_04210"/>
<dbReference type="EMBL" id="LR130759">
    <property type="protein sequence ID" value="VDM90608.1"/>
    <property type="molecule type" value="Genomic_DNA"/>
</dbReference>